<evidence type="ECO:0000256" key="6">
    <source>
        <dbReference type="SAM" id="MobiDB-lite"/>
    </source>
</evidence>
<evidence type="ECO:0000313" key="7">
    <source>
        <dbReference type="Proteomes" id="UP000001819"/>
    </source>
</evidence>
<feature type="compositionally biased region" description="Low complexity" evidence="6">
    <location>
        <begin position="332"/>
        <end position="347"/>
    </location>
</feature>
<dbReference type="Proteomes" id="UP000001819">
    <property type="component" value="Chromosome 2"/>
</dbReference>
<dbReference type="CDD" id="cd23767">
    <property type="entry name" value="IQCD"/>
    <property type="match status" value="1"/>
</dbReference>
<keyword evidence="2" id="KW-0282">Flagellum</keyword>
<reference evidence="8" key="2">
    <citation type="submission" date="2025-08" db="UniProtKB">
        <authorList>
            <consortium name="RefSeq"/>
        </authorList>
    </citation>
    <scope>IDENTIFICATION</scope>
    <source>
        <strain evidence="8">MV-25-SWS-2005</strain>
        <tissue evidence="8">Whole body</tissue>
    </source>
</reference>
<feature type="compositionally biased region" description="Polar residues" evidence="6">
    <location>
        <begin position="305"/>
        <end position="319"/>
    </location>
</feature>
<dbReference type="Pfam" id="PF00612">
    <property type="entry name" value="IQ"/>
    <property type="match status" value="1"/>
</dbReference>
<keyword evidence="7" id="KW-1185">Reference proteome</keyword>
<dbReference type="PANTHER" id="PTHR14952">
    <property type="entry name" value="ROPPORIN-1-LIKE PROTEIN"/>
    <property type="match status" value="1"/>
</dbReference>
<dbReference type="KEGG" id="dpo:4802607"/>
<evidence type="ECO:0000256" key="1">
    <source>
        <dbReference type="ARBA" id="ARBA00004230"/>
    </source>
</evidence>
<dbReference type="PROSITE" id="PS50096">
    <property type="entry name" value="IQ"/>
    <property type="match status" value="1"/>
</dbReference>
<evidence type="ECO:0000256" key="4">
    <source>
        <dbReference type="ARBA" id="ARBA00023273"/>
    </source>
</evidence>
<dbReference type="GO" id="GO:0031514">
    <property type="term" value="C:motile cilium"/>
    <property type="evidence" value="ECO:0007669"/>
    <property type="project" value="UniProtKB-SubCell"/>
</dbReference>
<evidence type="ECO:0000256" key="5">
    <source>
        <dbReference type="ARBA" id="ARBA00035651"/>
    </source>
</evidence>
<dbReference type="InterPro" id="IPR000048">
    <property type="entry name" value="IQ_motif_EF-hand-BS"/>
</dbReference>
<proteinExistence type="inferred from homology"/>
<keyword evidence="4" id="KW-0966">Cell projection</keyword>
<dbReference type="RefSeq" id="XP_001359496.2">
    <property type="nucleotide sequence ID" value="XM_001359459.4"/>
</dbReference>
<dbReference type="Gene3D" id="1.20.890.10">
    <property type="entry name" value="cAMP-dependent protein kinase regulatory subunit, dimerization-anchoring domain"/>
    <property type="match status" value="1"/>
</dbReference>
<dbReference type="SMART" id="SM00015">
    <property type="entry name" value="IQ"/>
    <property type="match status" value="2"/>
</dbReference>
<feature type="compositionally biased region" description="Basic and acidic residues" evidence="6">
    <location>
        <begin position="266"/>
        <end position="288"/>
    </location>
</feature>
<feature type="compositionally biased region" description="Low complexity" evidence="6">
    <location>
        <begin position="356"/>
        <end position="365"/>
    </location>
</feature>
<sequence length="439" mass="48173">MNYLIQRGKLRQQAINLPEGLPEILSDITREVLRCQPTKECLCQFIIDYLHSVIVTREKAMVARSILDRALRQVDNIISDLCVCDLTKEKSDMMGQVMEDCFRNFLERRRCEMRRGKQTISFEDIDILEELLVKCKFSEEELALSRPAVESAYKRFVDAYMAAARGADGTEVLYQYFRDRELKRMREAMREHSATIIQAAWRGYLVRANLPQHICTCTCMEVDEAANEEEMRLDHAARVIQRFFRNCLTHMDLKPIVDPCGDVTESSEKDSSTPKEATAKAEPDEDKTPPTPPPTAADTVVVTAQPSEVASEVPSQQAPGQEAVAAESEGNAAPEPVAEEAAPVEPTEAAEEAPAGEEAPPTAEEAPPEAAEEPPAEESPAAPEETPPPPPPPEEEAPAAVAEEEAPPEEAPAEAPVEAPAEAPAEPPAEAPAEAPAEE</sequence>
<feature type="compositionally biased region" description="Low complexity" evidence="6">
    <location>
        <begin position="413"/>
        <end position="424"/>
    </location>
</feature>
<comment type="subcellular location">
    <subcellularLocation>
        <location evidence="1">Cell projection</location>
        <location evidence="1">Cilium</location>
        <location evidence="1">Flagellum</location>
    </subcellularLocation>
</comment>
<feature type="region of interest" description="Disordered" evidence="6">
    <location>
        <begin position="261"/>
        <end position="439"/>
    </location>
</feature>
<organism evidence="7 8">
    <name type="scientific">Drosophila pseudoobscura pseudoobscura</name>
    <name type="common">Fruit fly</name>
    <dbReference type="NCBI Taxonomy" id="46245"/>
    <lineage>
        <taxon>Eukaryota</taxon>
        <taxon>Metazoa</taxon>
        <taxon>Ecdysozoa</taxon>
        <taxon>Arthropoda</taxon>
        <taxon>Hexapoda</taxon>
        <taxon>Insecta</taxon>
        <taxon>Pterygota</taxon>
        <taxon>Neoptera</taxon>
        <taxon>Endopterygota</taxon>
        <taxon>Diptera</taxon>
        <taxon>Brachycera</taxon>
        <taxon>Muscomorpha</taxon>
        <taxon>Ephydroidea</taxon>
        <taxon>Drosophilidae</taxon>
        <taxon>Drosophila</taxon>
        <taxon>Sophophora</taxon>
    </lineage>
</organism>
<gene>
    <name evidence="8" type="primary">Rsbp15</name>
</gene>
<evidence type="ECO:0000256" key="2">
    <source>
        <dbReference type="ARBA" id="ARBA00022846"/>
    </source>
</evidence>
<dbReference type="AlphaFoldDB" id="A0A6I8UQW5"/>
<dbReference type="InParanoid" id="A0A6I8UQW5"/>
<name>A0A6I8UQW5_DROPS</name>
<comment type="similarity">
    <text evidence="5">Belongs to the ropporin family.</text>
</comment>
<keyword evidence="3" id="KW-0969">Cilium</keyword>
<reference evidence="7" key="1">
    <citation type="submission" date="2024-06" db="UniProtKB">
        <authorList>
            <consortium name="RefSeq"/>
        </authorList>
    </citation>
    <scope>NUCLEOTIDE SEQUENCE [LARGE SCALE GENOMIC DNA]</scope>
    <source>
        <strain evidence="7">MV2-25</strain>
    </source>
</reference>
<feature type="compositionally biased region" description="Acidic residues" evidence="6">
    <location>
        <begin position="366"/>
        <end position="376"/>
    </location>
</feature>
<dbReference type="SUPFAM" id="SSF47391">
    <property type="entry name" value="Dimerization-anchoring domain of cAMP-dependent PK regulatory subunit"/>
    <property type="match status" value="1"/>
</dbReference>
<dbReference type="Gene3D" id="1.20.5.190">
    <property type="match status" value="1"/>
</dbReference>
<dbReference type="CDD" id="cd12084">
    <property type="entry name" value="DD_RII_PKA-like"/>
    <property type="match status" value="1"/>
</dbReference>
<evidence type="ECO:0000313" key="8">
    <source>
        <dbReference type="RefSeq" id="XP_001359496.2"/>
    </source>
</evidence>
<protein>
    <submittedName>
        <fullName evidence="8">Actin cytoskeleton-regulatory complex protein PAN1</fullName>
    </submittedName>
</protein>
<dbReference type="PANTHER" id="PTHR14952:SF21">
    <property type="entry name" value="IQ DOMAIN-CONTAINING PROTEIN E"/>
    <property type="match status" value="1"/>
</dbReference>
<evidence type="ECO:0000256" key="3">
    <source>
        <dbReference type="ARBA" id="ARBA00023069"/>
    </source>
</evidence>
<feature type="compositionally biased region" description="Acidic residues" evidence="6">
    <location>
        <begin position="393"/>
        <end position="412"/>
    </location>
</feature>
<accession>A0A6I8UQW5</accession>